<evidence type="ECO:0000256" key="1">
    <source>
        <dbReference type="SAM" id="Phobius"/>
    </source>
</evidence>
<comment type="caution">
    <text evidence="2">The sequence shown here is derived from an EMBL/GenBank/DDBJ whole genome shotgun (WGS) entry which is preliminary data.</text>
</comment>
<sequence>MITIPYTTALTTYIAYGLLFAFGRFERLLPQNLRLVLHQRPSISGVWSHCLRIAIESLSVKDSNASQDDILYEGPDFGSLDENCERAFHKYLEIGGIKPSTTNFLHEYMINKDSGGIPGLVKNPRNSLRSEHRFLFPLLRPSNFKVLCGSLMNWMNVPIKFRKVLG</sequence>
<keyword evidence="3" id="KW-1185">Reference proteome</keyword>
<dbReference type="InterPro" id="IPR036561">
    <property type="entry name" value="MAM33_sf"/>
</dbReference>
<gene>
    <name evidence="2" type="ORF">Scep_027436</name>
</gene>
<dbReference type="SUPFAM" id="SSF54529">
    <property type="entry name" value="Mitochondrial glycoprotein MAM33-like"/>
    <property type="match status" value="1"/>
</dbReference>
<dbReference type="Proteomes" id="UP001419268">
    <property type="component" value="Unassembled WGS sequence"/>
</dbReference>
<evidence type="ECO:0000313" key="2">
    <source>
        <dbReference type="EMBL" id="KAK9088354.1"/>
    </source>
</evidence>
<dbReference type="EMBL" id="JBBNAG010000012">
    <property type="protein sequence ID" value="KAK9088354.1"/>
    <property type="molecule type" value="Genomic_DNA"/>
</dbReference>
<dbReference type="PANTHER" id="PTHR10826:SF41">
    <property type="entry name" value="MITOCHONDRIAL GLYCOPROTEIN FAMILY PROTEIN"/>
    <property type="match status" value="1"/>
</dbReference>
<keyword evidence="1" id="KW-0812">Transmembrane</keyword>
<dbReference type="Gene3D" id="3.10.280.10">
    <property type="entry name" value="Mitochondrial glycoprotein"/>
    <property type="match status" value="1"/>
</dbReference>
<dbReference type="InterPro" id="IPR003428">
    <property type="entry name" value="MAM33"/>
</dbReference>
<dbReference type="PANTHER" id="PTHR10826">
    <property type="entry name" value="COMPLEMENT COMPONENT 1"/>
    <property type="match status" value="1"/>
</dbReference>
<proteinExistence type="predicted"/>
<reference evidence="2 3" key="1">
    <citation type="submission" date="2024-01" db="EMBL/GenBank/DDBJ databases">
        <title>Genome assemblies of Stephania.</title>
        <authorList>
            <person name="Yang L."/>
        </authorList>
    </citation>
    <scope>NUCLEOTIDE SEQUENCE [LARGE SCALE GENOMIC DNA]</scope>
    <source>
        <strain evidence="2">JXDWG</strain>
        <tissue evidence="2">Leaf</tissue>
    </source>
</reference>
<accession>A0AAP0E837</accession>
<keyword evidence="1" id="KW-0472">Membrane</keyword>
<dbReference type="GO" id="GO:0005759">
    <property type="term" value="C:mitochondrial matrix"/>
    <property type="evidence" value="ECO:0007669"/>
    <property type="project" value="InterPro"/>
</dbReference>
<dbReference type="Pfam" id="PF02330">
    <property type="entry name" value="MAM33"/>
    <property type="match status" value="1"/>
</dbReference>
<evidence type="ECO:0000313" key="3">
    <source>
        <dbReference type="Proteomes" id="UP001419268"/>
    </source>
</evidence>
<name>A0AAP0E837_9MAGN</name>
<dbReference type="AlphaFoldDB" id="A0AAP0E837"/>
<organism evidence="2 3">
    <name type="scientific">Stephania cephalantha</name>
    <dbReference type="NCBI Taxonomy" id="152367"/>
    <lineage>
        <taxon>Eukaryota</taxon>
        <taxon>Viridiplantae</taxon>
        <taxon>Streptophyta</taxon>
        <taxon>Embryophyta</taxon>
        <taxon>Tracheophyta</taxon>
        <taxon>Spermatophyta</taxon>
        <taxon>Magnoliopsida</taxon>
        <taxon>Ranunculales</taxon>
        <taxon>Menispermaceae</taxon>
        <taxon>Menispermoideae</taxon>
        <taxon>Cissampelideae</taxon>
        <taxon>Stephania</taxon>
    </lineage>
</organism>
<feature type="transmembrane region" description="Helical" evidence="1">
    <location>
        <begin position="6"/>
        <end position="25"/>
    </location>
</feature>
<protein>
    <submittedName>
        <fullName evidence="2">Uncharacterized protein</fullName>
    </submittedName>
</protein>
<keyword evidence="1" id="KW-1133">Transmembrane helix</keyword>